<organism evidence="5 6">
    <name type="scientific">Klebsiella oxytoca</name>
    <dbReference type="NCBI Taxonomy" id="571"/>
    <lineage>
        <taxon>Bacteria</taxon>
        <taxon>Pseudomonadati</taxon>
        <taxon>Pseudomonadota</taxon>
        <taxon>Gammaproteobacteria</taxon>
        <taxon>Enterobacterales</taxon>
        <taxon>Enterobacteriaceae</taxon>
        <taxon>Klebsiella/Raoultella group</taxon>
        <taxon>Klebsiella</taxon>
    </lineage>
</organism>
<dbReference type="InterPro" id="IPR011650">
    <property type="entry name" value="Peptidase_M20_dimer"/>
</dbReference>
<evidence type="ECO:0000259" key="4">
    <source>
        <dbReference type="Pfam" id="PF07687"/>
    </source>
</evidence>
<reference evidence="5 6" key="1">
    <citation type="submission" date="2018-05" db="EMBL/GenBank/DDBJ databases">
        <title>Freshwater and sediment microbial communities from various areas in North America, analyzing microbe dynamics in response to fracking.</title>
        <authorList>
            <person name="Lamendella R."/>
        </authorList>
    </citation>
    <scope>NUCLEOTIDE SEQUENCE [LARGE SCALE GENOMIC DNA]</scope>
    <source>
        <strain evidence="5 6">67</strain>
    </source>
</reference>
<dbReference type="InterPro" id="IPR010158">
    <property type="entry name" value="Amidase_Cbmase"/>
</dbReference>
<dbReference type="EMBL" id="QJJG01000012">
    <property type="protein sequence ID" value="PXW43155.1"/>
    <property type="molecule type" value="Genomic_DNA"/>
</dbReference>
<feature type="binding site" evidence="3">
    <location>
        <position position="83"/>
    </location>
    <ligand>
        <name>Zn(2+)</name>
        <dbReference type="ChEBI" id="CHEBI:29105"/>
        <label>1</label>
    </ligand>
</feature>
<dbReference type="NCBIfam" id="NF006769">
    <property type="entry name" value="PRK09290.1-3"/>
    <property type="match status" value="1"/>
</dbReference>
<keyword evidence="3" id="KW-0862">Zinc</keyword>
<dbReference type="AlphaFoldDB" id="A0A318FJ34"/>
<dbReference type="Pfam" id="PF01546">
    <property type="entry name" value="Peptidase_M20"/>
    <property type="match status" value="1"/>
</dbReference>
<feature type="binding site" evidence="3">
    <location>
        <position position="190"/>
    </location>
    <ligand>
        <name>Zn(2+)</name>
        <dbReference type="ChEBI" id="CHEBI:29105"/>
        <label>1</label>
    </ligand>
</feature>
<sequence>MSQHLEINGQRLVDSLFELGQRGALEGGGVCRLAATPEDKAGRDFVVDKMQALGLSVKIDAIGNVTGIYAGQQELPMVMMGSHIDTVGTGGLYDGNYGVMAGLEVIATLKEAGIRPLRPLAVTFFTNEEGVRFQPDMMGSVVFAGEYPLETALAAKDLDGITLDESLSAIGYKGDLVPGDMVVDSYIELHIEQGPILDKEGTDIGVVTGVQGISWHEFTLTGVSNHAGTTPMAMRHDAGFAAAKIAVFARELAQKFAGDQVSTVGHMTFKPNLINVIPNHVVMSVDLRNTDNEELKRAERQLLSFVEKTAQEEGISITTRSLVRFNPVIFADEIVAAVEKEAQIQGLSYRRLPSGAGHDAQFMASVCPAGMIFVPCVGGISHNVKEHTEPHDLIAGANVLLQVVLKRAERSL</sequence>
<evidence type="ECO:0000313" key="5">
    <source>
        <dbReference type="EMBL" id="PXW43155.1"/>
    </source>
</evidence>
<dbReference type="NCBIfam" id="NF006771">
    <property type="entry name" value="PRK09290.1-5"/>
    <property type="match status" value="1"/>
</dbReference>
<comment type="cofactor">
    <cofactor evidence="3">
        <name>Zn(2+)</name>
        <dbReference type="ChEBI" id="CHEBI:29105"/>
    </cofactor>
    <text evidence="3">Binds 2 Zn(2+) ions per subunit.</text>
</comment>
<gene>
    <name evidence="5" type="ORF">DET57_11229</name>
</gene>
<dbReference type="RefSeq" id="WP_110275114.1">
    <property type="nucleotide sequence ID" value="NZ_QJJG01000012.1"/>
</dbReference>
<comment type="similarity">
    <text evidence="1">Belongs to the peptidase M20 family.</text>
</comment>
<comment type="caution">
    <text evidence="5">The sequence shown here is derived from an EMBL/GenBank/DDBJ whole genome shotgun (WGS) entry which is preliminary data.</text>
</comment>
<evidence type="ECO:0000256" key="1">
    <source>
        <dbReference type="ARBA" id="ARBA00006153"/>
    </source>
</evidence>
<dbReference type="PANTHER" id="PTHR32494">
    <property type="entry name" value="ALLANTOATE DEIMINASE-RELATED"/>
    <property type="match status" value="1"/>
</dbReference>
<dbReference type="GO" id="GO:0046872">
    <property type="term" value="F:metal ion binding"/>
    <property type="evidence" value="ECO:0007669"/>
    <property type="project" value="UniProtKB-KW"/>
</dbReference>
<feature type="binding site" evidence="3">
    <location>
        <position position="94"/>
    </location>
    <ligand>
        <name>Zn(2+)</name>
        <dbReference type="ChEBI" id="CHEBI:29105"/>
        <label>1</label>
    </ligand>
</feature>
<dbReference type="SUPFAM" id="SSF53187">
    <property type="entry name" value="Zn-dependent exopeptidases"/>
    <property type="match status" value="1"/>
</dbReference>
<keyword evidence="3" id="KW-0479">Metal-binding</keyword>
<feature type="binding site" evidence="3">
    <location>
        <position position="94"/>
    </location>
    <ligand>
        <name>Zn(2+)</name>
        <dbReference type="ChEBI" id="CHEBI:29105"/>
        <label>2</label>
    </ligand>
</feature>
<evidence type="ECO:0000256" key="2">
    <source>
        <dbReference type="ARBA" id="ARBA00022801"/>
    </source>
</evidence>
<dbReference type="PANTHER" id="PTHR32494:SF5">
    <property type="entry name" value="ALLANTOATE AMIDOHYDROLASE"/>
    <property type="match status" value="1"/>
</dbReference>
<dbReference type="InterPro" id="IPR036264">
    <property type="entry name" value="Bact_exopeptidase_dim_dom"/>
</dbReference>
<evidence type="ECO:0000256" key="3">
    <source>
        <dbReference type="PIRSR" id="PIRSR001235-1"/>
    </source>
</evidence>
<dbReference type="PIRSF" id="PIRSF001235">
    <property type="entry name" value="Amidase_carbamoylase"/>
    <property type="match status" value="1"/>
</dbReference>
<dbReference type="Proteomes" id="UP000247485">
    <property type="component" value="Unassembled WGS sequence"/>
</dbReference>
<keyword evidence="2 5" id="KW-0378">Hydrolase</keyword>
<dbReference type="Pfam" id="PF07687">
    <property type="entry name" value="M20_dimer"/>
    <property type="match status" value="1"/>
</dbReference>
<dbReference type="Gene3D" id="3.40.630.10">
    <property type="entry name" value="Zn peptidases"/>
    <property type="match status" value="1"/>
</dbReference>
<dbReference type="SUPFAM" id="SSF55031">
    <property type="entry name" value="Bacterial exopeptidase dimerisation domain"/>
    <property type="match status" value="1"/>
</dbReference>
<dbReference type="Gene3D" id="3.30.70.360">
    <property type="match status" value="1"/>
</dbReference>
<feature type="domain" description="Peptidase M20 dimerisation" evidence="4">
    <location>
        <begin position="209"/>
        <end position="311"/>
    </location>
</feature>
<protein>
    <submittedName>
        <fullName evidence="5">N-carbamoyl-L-amino-acid hydrolase</fullName>
    </submittedName>
</protein>
<proteinExistence type="inferred from homology"/>
<feature type="binding site" evidence="3">
    <location>
        <position position="129"/>
    </location>
    <ligand>
        <name>Zn(2+)</name>
        <dbReference type="ChEBI" id="CHEBI:29105"/>
        <label>2</label>
    </ligand>
</feature>
<accession>A0A318FJ34</accession>
<dbReference type="CDD" id="cd03884">
    <property type="entry name" value="M20_bAS"/>
    <property type="match status" value="1"/>
</dbReference>
<evidence type="ECO:0000313" key="6">
    <source>
        <dbReference type="Proteomes" id="UP000247485"/>
    </source>
</evidence>
<dbReference type="GO" id="GO:0016813">
    <property type="term" value="F:hydrolase activity, acting on carbon-nitrogen (but not peptide) bonds, in linear amidines"/>
    <property type="evidence" value="ECO:0007669"/>
    <property type="project" value="InterPro"/>
</dbReference>
<name>A0A318FJ34_KLEOX</name>
<dbReference type="NCBIfam" id="TIGR01879">
    <property type="entry name" value="hydantase"/>
    <property type="match status" value="1"/>
</dbReference>
<feature type="binding site" evidence="3">
    <location>
        <position position="382"/>
    </location>
    <ligand>
        <name>Zn(2+)</name>
        <dbReference type="ChEBI" id="CHEBI:29105"/>
        <label>2</label>
    </ligand>
</feature>
<dbReference type="InterPro" id="IPR002933">
    <property type="entry name" value="Peptidase_M20"/>
</dbReference>